<dbReference type="GO" id="GO:0016491">
    <property type="term" value="F:oxidoreductase activity"/>
    <property type="evidence" value="ECO:0007669"/>
    <property type="project" value="InterPro"/>
</dbReference>
<evidence type="ECO:0000313" key="2">
    <source>
        <dbReference type="EMBL" id="CAB4010184.1"/>
    </source>
</evidence>
<keyword evidence="3" id="KW-1185">Reference proteome</keyword>
<dbReference type="EMBL" id="CACRXK020006704">
    <property type="protein sequence ID" value="CAB4010184.1"/>
    <property type="molecule type" value="Genomic_DNA"/>
</dbReference>
<dbReference type="InterPro" id="IPR050411">
    <property type="entry name" value="AlphaKG_dependent_hydroxylases"/>
</dbReference>
<name>A0A7D9EI98_PARCT</name>
<dbReference type="InterPro" id="IPR003819">
    <property type="entry name" value="TauD/TfdA-like"/>
</dbReference>
<dbReference type="OrthoDB" id="408743at2759"/>
<dbReference type="PANTHER" id="PTHR10696">
    <property type="entry name" value="GAMMA-BUTYROBETAINE HYDROXYLASE-RELATED"/>
    <property type="match status" value="1"/>
</dbReference>
<evidence type="ECO:0000259" key="1">
    <source>
        <dbReference type="Pfam" id="PF02668"/>
    </source>
</evidence>
<evidence type="ECO:0000313" key="3">
    <source>
        <dbReference type="Proteomes" id="UP001152795"/>
    </source>
</evidence>
<accession>A0A7D9EI98</accession>
<reference evidence="2" key="1">
    <citation type="submission" date="2020-04" db="EMBL/GenBank/DDBJ databases">
        <authorList>
            <person name="Alioto T."/>
            <person name="Alioto T."/>
            <person name="Gomez Garrido J."/>
        </authorList>
    </citation>
    <scope>NUCLEOTIDE SEQUENCE</scope>
    <source>
        <strain evidence="2">A484AB</strain>
    </source>
</reference>
<sequence>MDYSGGTGNRPYFDENATIYISTLDPEVFTIEPHNEMACSTVHPKKVVFFCDIEPGEACGGLTAIVRNSEVFAKLDQKVVEKLAEKKIRYSRYLPSAGAAHAQYVSWQSSFYTEEPKEVEKFLENAKFSYKWNKKDDSLLYWYTLPPFVKHQDTGEKVWFTQPDSHHSSYFKESPMFDEVVLSDDSMYPAHATYGDGTEIEPEVIQHIRAINWNCAVGFQWRTGDIVVLDNLAIMHSRLSFTGKCRILSFLTSN</sequence>
<gene>
    <name evidence="2" type="ORF">PACLA_8A015128</name>
</gene>
<dbReference type="Proteomes" id="UP001152795">
    <property type="component" value="Unassembled WGS sequence"/>
</dbReference>
<dbReference type="PANTHER" id="PTHR10696:SF21">
    <property type="entry name" value="TAUD_TFDA-LIKE DOMAIN-CONTAINING PROTEIN"/>
    <property type="match status" value="1"/>
</dbReference>
<feature type="domain" description="TauD/TfdA-like" evidence="1">
    <location>
        <begin position="28"/>
        <end position="248"/>
    </location>
</feature>
<dbReference type="Pfam" id="PF02668">
    <property type="entry name" value="TauD"/>
    <property type="match status" value="1"/>
</dbReference>
<dbReference type="AlphaFoldDB" id="A0A7D9EI98"/>
<organism evidence="2 3">
    <name type="scientific">Paramuricea clavata</name>
    <name type="common">Red gorgonian</name>
    <name type="synonym">Violescent sea-whip</name>
    <dbReference type="NCBI Taxonomy" id="317549"/>
    <lineage>
        <taxon>Eukaryota</taxon>
        <taxon>Metazoa</taxon>
        <taxon>Cnidaria</taxon>
        <taxon>Anthozoa</taxon>
        <taxon>Octocorallia</taxon>
        <taxon>Malacalcyonacea</taxon>
        <taxon>Plexauridae</taxon>
        <taxon>Paramuricea</taxon>
    </lineage>
</organism>
<comment type="caution">
    <text evidence="2">The sequence shown here is derived from an EMBL/GenBank/DDBJ whole genome shotgun (WGS) entry which is preliminary data.</text>
</comment>
<protein>
    <submittedName>
        <fullName evidence="2">Clavaminate synthase</fullName>
    </submittedName>
</protein>
<dbReference type="Gene3D" id="3.60.130.10">
    <property type="entry name" value="Clavaminate synthase-like"/>
    <property type="match status" value="1"/>
</dbReference>
<proteinExistence type="predicted"/>
<dbReference type="InterPro" id="IPR042098">
    <property type="entry name" value="TauD-like_sf"/>
</dbReference>
<dbReference type="SUPFAM" id="SSF51197">
    <property type="entry name" value="Clavaminate synthase-like"/>
    <property type="match status" value="1"/>
</dbReference>